<feature type="domain" description="Small ribosomal subunit protein mS41 SAM" evidence="6">
    <location>
        <begin position="54"/>
        <end position="110"/>
    </location>
</feature>
<dbReference type="STRING" id="1215338.A0A059J6Y9"/>
<dbReference type="Pfam" id="PF09597">
    <property type="entry name" value="SAM_Ribosomal_mS41"/>
    <property type="match status" value="1"/>
</dbReference>
<sequence length="260" mass="29336">MAAARIPGFNARTSLPLRLFTSVTNPHYQPCVRYLHQSRKPATVPSPTPFVPDVETFLRLIGRNMSRYSSKITGWKQLFTADSAELRELGIEMTRDRRYILRWREKFRQQDYGPGGDFENVVDGVAELRAVEVPVEKSKSAKTTNATDGESLDVSTMGTATLTPGMRYAIVNLPPGETELKDTSKPLKKFAHYKLHHGNMIKGPYAQIIPNTWSTAVKVQVTDGMWEHKRGRKIDGGQRRQKEIRAKRALAERRNAQAAA</sequence>
<feature type="region of interest" description="Disordered" evidence="5">
    <location>
        <begin position="231"/>
        <end position="260"/>
    </location>
</feature>
<accession>A0A059J6Y9</accession>
<dbReference type="PANTHER" id="PTHR28235:SF1">
    <property type="entry name" value="SMALL RIBOSOMAL SUBUNIT PROTEIN MS41"/>
    <property type="match status" value="1"/>
</dbReference>
<dbReference type="InterPro" id="IPR019083">
    <property type="entry name" value="SAM_Ribosomal_mS41"/>
</dbReference>
<name>A0A059J6Y9_TRIIM</name>
<dbReference type="EMBL" id="AOKY01000299">
    <property type="protein sequence ID" value="KDB23636.1"/>
    <property type="molecule type" value="Genomic_DNA"/>
</dbReference>
<dbReference type="SMART" id="SM01238">
    <property type="entry name" value="IGR"/>
    <property type="match status" value="1"/>
</dbReference>
<dbReference type="PANTHER" id="PTHR28235">
    <property type="entry name" value="PROTEIN FYV4, MITOCHONDRIAL"/>
    <property type="match status" value="1"/>
</dbReference>
<keyword evidence="8" id="KW-1185">Reference proteome</keyword>
<proteinExistence type="inferred from homology"/>
<dbReference type="AlphaFoldDB" id="A0A059J6Y9"/>
<protein>
    <recommendedName>
        <fullName evidence="4">Small ribosomal subunit protein mS41</fullName>
    </recommendedName>
</protein>
<evidence type="ECO:0000313" key="7">
    <source>
        <dbReference type="EMBL" id="KDB23636.1"/>
    </source>
</evidence>
<dbReference type="OMA" id="GMWEDRR"/>
<dbReference type="InterPro" id="IPR039603">
    <property type="entry name" value="Ribosomal_mS41"/>
</dbReference>
<dbReference type="Proteomes" id="UP000024533">
    <property type="component" value="Unassembled WGS sequence"/>
</dbReference>
<comment type="subcellular location">
    <subcellularLocation>
        <location evidence="1">Mitochondrion</location>
    </subcellularLocation>
</comment>
<gene>
    <name evidence="7" type="ORF">H109_04526</name>
</gene>
<evidence type="ECO:0000256" key="5">
    <source>
        <dbReference type="SAM" id="MobiDB-lite"/>
    </source>
</evidence>
<dbReference type="OrthoDB" id="18595at2759"/>
<evidence type="ECO:0000256" key="2">
    <source>
        <dbReference type="ARBA" id="ARBA00010492"/>
    </source>
</evidence>
<dbReference type="HOGENOM" id="CLU_087049_0_0_1"/>
<dbReference type="GO" id="GO:0005739">
    <property type="term" value="C:mitochondrion"/>
    <property type="evidence" value="ECO:0007669"/>
    <property type="project" value="UniProtKB-SubCell"/>
</dbReference>
<comment type="caution">
    <text evidence="7">The sequence shown here is derived from an EMBL/GenBank/DDBJ whole genome shotgun (WGS) entry which is preliminary data.</text>
</comment>
<evidence type="ECO:0000313" key="8">
    <source>
        <dbReference type="Proteomes" id="UP000024533"/>
    </source>
</evidence>
<dbReference type="SUPFAM" id="SSF47769">
    <property type="entry name" value="SAM/Pointed domain"/>
    <property type="match status" value="1"/>
</dbReference>
<keyword evidence="3" id="KW-0496">Mitochondrion</keyword>
<dbReference type="InterPro" id="IPR013761">
    <property type="entry name" value="SAM/pointed_sf"/>
</dbReference>
<reference evidence="7 8" key="1">
    <citation type="submission" date="2014-02" db="EMBL/GenBank/DDBJ databases">
        <title>The Genome Sequence of Trichophyton interdigitale MR816.</title>
        <authorList>
            <consortium name="The Broad Institute Genomics Platform"/>
            <person name="Cuomo C.A."/>
            <person name="White T.C."/>
            <person name="Graser Y."/>
            <person name="Martinez-Rossi N."/>
            <person name="Heitman J."/>
            <person name="Young S.K."/>
            <person name="Zeng Q."/>
            <person name="Gargeya S."/>
            <person name="Abouelleil A."/>
            <person name="Alvarado L."/>
            <person name="Chapman S.B."/>
            <person name="Gainer-Dewar J."/>
            <person name="Goldberg J."/>
            <person name="Griggs A."/>
            <person name="Gujja S."/>
            <person name="Hansen M."/>
            <person name="Howarth C."/>
            <person name="Imamovic A."/>
            <person name="Larimer J."/>
            <person name="Martinez D."/>
            <person name="Murphy C."/>
            <person name="Pearson M.D."/>
            <person name="Persinoti G."/>
            <person name="Poon T."/>
            <person name="Priest M."/>
            <person name="Roberts A.D."/>
            <person name="Saif S."/>
            <person name="Shea T.D."/>
            <person name="Sykes S.N."/>
            <person name="Wortman J."/>
            <person name="Nusbaum C."/>
            <person name="Birren B."/>
        </authorList>
    </citation>
    <scope>NUCLEOTIDE SEQUENCE [LARGE SCALE GENOMIC DNA]</scope>
    <source>
        <strain evidence="7 8">MR816</strain>
    </source>
</reference>
<evidence type="ECO:0000256" key="4">
    <source>
        <dbReference type="ARBA" id="ARBA00035129"/>
    </source>
</evidence>
<comment type="similarity">
    <text evidence="2">Belongs to the mitochondrion-specific ribosomal protein mS41 family.</text>
</comment>
<evidence type="ECO:0000259" key="6">
    <source>
        <dbReference type="SMART" id="SM01238"/>
    </source>
</evidence>
<evidence type="ECO:0000256" key="1">
    <source>
        <dbReference type="ARBA" id="ARBA00004173"/>
    </source>
</evidence>
<evidence type="ECO:0000256" key="3">
    <source>
        <dbReference type="ARBA" id="ARBA00023128"/>
    </source>
</evidence>
<organism evidence="7 8">
    <name type="scientific">Trichophyton interdigitale (strain MR816)</name>
    <dbReference type="NCBI Taxonomy" id="1215338"/>
    <lineage>
        <taxon>Eukaryota</taxon>
        <taxon>Fungi</taxon>
        <taxon>Dikarya</taxon>
        <taxon>Ascomycota</taxon>
        <taxon>Pezizomycotina</taxon>
        <taxon>Eurotiomycetes</taxon>
        <taxon>Eurotiomycetidae</taxon>
        <taxon>Onygenales</taxon>
        <taxon>Arthrodermataceae</taxon>
        <taxon>Trichophyton</taxon>
    </lineage>
</organism>